<dbReference type="PANTHER" id="PTHR23426:SF72">
    <property type="entry name" value="2FE-2S FERREDOXIN-TYPE DOMAIN-CONTAINING PROTEIN"/>
    <property type="match status" value="1"/>
</dbReference>
<dbReference type="PRINTS" id="PR00355">
    <property type="entry name" value="ADRENODOXIN"/>
</dbReference>
<dbReference type="SUPFAM" id="SSF54292">
    <property type="entry name" value="2Fe-2S ferredoxin-like"/>
    <property type="match status" value="1"/>
</dbReference>
<dbReference type="GO" id="GO:0005739">
    <property type="term" value="C:mitochondrion"/>
    <property type="evidence" value="ECO:0007669"/>
    <property type="project" value="TreeGrafter"/>
</dbReference>
<keyword evidence="4" id="KW-0479">Metal-binding</keyword>
<keyword evidence="2" id="KW-0813">Transport</keyword>
<proteinExistence type="inferred from homology"/>
<gene>
    <name evidence="10" type="ORF">BBOV_IV001460</name>
</gene>
<dbReference type="InterPro" id="IPR001055">
    <property type="entry name" value="Adrenodoxin-like"/>
</dbReference>
<dbReference type="FunCoup" id="A7AVB7">
    <property type="interactions" value="139"/>
</dbReference>
<dbReference type="AlphaFoldDB" id="A7AVB7"/>
<dbReference type="InterPro" id="IPR036010">
    <property type="entry name" value="2Fe-2S_ferredoxin-like_sf"/>
</dbReference>
<dbReference type="InterPro" id="IPR012675">
    <property type="entry name" value="Beta-grasp_dom_sf"/>
</dbReference>
<organism evidence="10 11">
    <name type="scientific">Babesia bovis</name>
    <dbReference type="NCBI Taxonomy" id="5865"/>
    <lineage>
        <taxon>Eukaryota</taxon>
        <taxon>Sar</taxon>
        <taxon>Alveolata</taxon>
        <taxon>Apicomplexa</taxon>
        <taxon>Aconoidasida</taxon>
        <taxon>Piroplasmida</taxon>
        <taxon>Babesiidae</taxon>
        <taxon>Babesia</taxon>
    </lineage>
</organism>
<evidence type="ECO:0000256" key="4">
    <source>
        <dbReference type="ARBA" id="ARBA00022723"/>
    </source>
</evidence>
<evidence type="ECO:0000256" key="6">
    <source>
        <dbReference type="ARBA" id="ARBA00023004"/>
    </source>
</evidence>
<protein>
    <submittedName>
        <fullName evidence="10">Adrenodoxin-type ferredoxin, putative</fullName>
    </submittedName>
</protein>
<dbReference type="EMBL" id="AAXT01000004">
    <property type="protein sequence ID" value="EDO05743.1"/>
    <property type="molecule type" value="Genomic_DNA"/>
</dbReference>
<reference evidence="11" key="3">
    <citation type="journal article" date="2021" name="Int. J. Parasitol.">
        <title>Comparative analysis of gene expression between Babesia bovis blood stages and kinetes allowed by improved genome annotation.</title>
        <authorList>
            <person name="Ueti M.W."/>
            <person name="Johnson W.C."/>
            <person name="Kappmeyer L.S."/>
            <person name="Herndon D.R."/>
            <person name="Mousel M.R."/>
            <person name="Reif K.E."/>
            <person name="Taus N.S."/>
            <person name="Ifeonu O.O."/>
            <person name="Silva J.C."/>
            <person name="Suarez C.E."/>
            <person name="Brayton K.A."/>
        </authorList>
    </citation>
    <scope>NUCLEOTIDE SEQUENCE [LARGE SCALE GENOMIC DNA]</scope>
</reference>
<dbReference type="GO" id="GO:0140647">
    <property type="term" value="P:P450-containing electron transport chain"/>
    <property type="evidence" value="ECO:0007669"/>
    <property type="project" value="InterPro"/>
</dbReference>
<keyword evidence="3" id="KW-0001">2Fe-2S</keyword>
<dbReference type="PANTHER" id="PTHR23426">
    <property type="entry name" value="FERREDOXIN/ADRENODOXIN"/>
    <property type="match status" value="1"/>
</dbReference>
<dbReference type="eggNOG" id="KOG3309">
    <property type="taxonomic scope" value="Eukaryota"/>
</dbReference>
<dbReference type="Proteomes" id="UP000002173">
    <property type="component" value="Unassembled WGS sequence"/>
</dbReference>
<dbReference type="GO" id="GO:0051537">
    <property type="term" value="F:2 iron, 2 sulfur cluster binding"/>
    <property type="evidence" value="ECO:0007669"/>
    <property type="project" value="UniProtKB-KW"/>
</dbReference>
<comment type="similarity">
    <text evidence="1">Belongs to the adrenodoxin/putidaredoxin family.</text>
</comment>
<sequence length="173" mass="19550">MRYLLSALLRLRCYSTRYNIQTFYNYNSYNTRRFFSTNIAKQNGDSVTFVFINADDCEIEATVPVGTTILEAAHQYNVELEGMARGSFSDILGACDGCMACSTCHVIFDQETYDALPEPEEEELDMLDLAPCLTNTSRLGCQIKLCPSHEGIRVRLPKITRNFYVDGHVPAPH</sequence>
<dbReference type="VEuPathDB" id="PiroplasmaDB:BBOV_IV001460"/>
<reference evidence="11" key="2">
    <citation type="journal article" date="2020" name="Data Brief">
        <title>Transcriptome dataset of Babesia bovis life stages within vertebrate and invertebrate hosts.</title>
        <authorList>
            <person name="Ueti M.W."/>
            <person name="Johnson W.C."/>
            <person name="Kappmeyer L.S."/>
            <person name="Herndon D.R."/>
            <person name="Mousel M.R."/>
            <person name="Reif K.E."/>
            <person name="Taus N.S."/>
            <person name="Ifeonu O.O."/>
            <person name="Silva J.C."/>
            <person name="Suarez C.E."/>
            <person name="Brayton K.A."/>
        </authorList>
    </citation>
    <scope>NUCLEOTIDE SEQUENCE [LARGE SCALE GENOMIC DNA]</scope>
</reference>
<keyword evidence="6" id="KW-0408">Iron</keyword>
<keyword evidence="5" id="KW-0249">Electron transport</keyword>
<evidence type="ECO:0000259" key="9">
    <source>
        <dbReference type="PROSITE" id="PS51085"/>
    </source>
</evidence>
<dbReference type="OMA" id="SNYNLCT"/>
<dbReference type="GO" id="GO:0009055">
    <property type="term" value="F:electron transfer activity"/>
    <property type="evidence" value="ECO:0007669"/>
    <property type="project" value="TreeGrafter"/>
</dbReference>
<dbReference type="InParanoid" id="A7AVB7"/>
<reference evidence="10 11" key="1">
    <citation type="journal article" date="2007" name="PLoS Pathog.">
        <title>Genome sequence of Babesia bovis and comparative analysis of apicomplexan hemoprotozoa.</title>
        <authorList>
            <person name="Brayton K.A."/>
            <person name="Lau A.O.T."/>
            <person name="Herndon D.R."/>
            <person name="Hannick L."/>
            <person name="Kappmeyer L.S."/>
            <person name="Berens S.J."/>
            <person name="Bidwell S.L."/>
            <person name="Brown W.C."/>
            <person name="Crabtree J."/>
            <person name="Fadrosh D."/>
            <person name="Feldblum T."/>
            <person name="Forberger H.A."/>
            <person name="Haas B.J."/>
            <person name="Howell J.M."/>
            <person name="Khouri H."/>
            <person name="Koo H."/>
            <person name="Mann D.J."/>
            <person name="Norimine J."/>
            <person name="Paulsen I.T."/>
            <person name="Radune D."/>
            <person name="Ren Q."/>
            <person name="Smith R.K. Jr."/>
            <person name="Suarez C.E."/>
            <person name="White O."/>
            <person name="Wortman J.R."/>
            <person name="Knowles D.P. Jr."/>
            <person name="McElwain T.F."/>
            <person name="Nene V.M."/>
        </authorList>
    </citation>
    <scope>NUCLEOTIDE SEQUENCE [LARGE SCALE GENOMIC DNA]</scope>
    <source>
        <strain evidence="10">T2Bo</strain>
    </source>
</reference>
<evidence type="ECO:0000256" key="3">
    <source>
        <dbReference type="ARBA" id="ARBA00022714"/>
    </source>
</evidence>
<comment type="cofactor">
    <cofactor evidence="8">
        <name>[2Fe-2S] cluster</name>
        <dbReference type="ChEBI" id="CHEBI:190135"/>
    </cofactor>
</comment>
<evidence type="ECO:0000256" key="8">
    <source>
        <dbReference type="ARBA" id="ARBA00034078"/>
    </source>
</evidence>
<dbReference type="CDD" id="cd00207">
    <property type="entry name" value="fer2"/>
    <property type="match status" value="1"/>
</dbReference>
<accession>A7AVB7</accession>
<keyword evidence="11" id="KW-1185">Reference proteome</keyword>
<comment type="caution">
    <text evidence="10">The sequence shown here is derived from an EMBL/GenBank/DDBJ whole genome shotgun (WGS) entry which is preliminary data.</text>
</comment>
<evidence type="ECO:0000256" key="7">
    <source>
        <dbReference type="ARBA" id="ARBA00023014"/>
    </source>
</evidence>
<evidence type="ECO:0000313" key="11">
    <source>
        <dbReference type="Proteomes" id="UP000002173"/>
    </source>
</evidence>
<evidence type="ECO:0000256" key="2">
    <source>
        <dbReference type="ARBA" id="ARBA00022448"/>
    </source>
</evidence>
<dbReference type="Gene3D" id="3.10.20.30">
    <property type="match status" value="1"/>
</dbReference>
<dbReference type="STRING" id="5865.A7AVB7"/>
<keyword evidence="7" id="KW-0411">Iron-sulfur</keyword>
<name>A7AVB7_BABBO</name>
<evidence type="ECO:0000313" key="10">
    <source>
        <dbReference type="EMBL" id="EDO05743.1"/>
    </source>
</evidence>
<evidence type="ECO:0000256" key="5">
    <source>
        <dbReference type="ARBA" id="ARBA00022982"/>
    </source>
</evidence>
<feature type="domain" description="2Fe-2S ferredoxin-type" evidence="9">
    <location>
        <begin position="48"/>
        <end position="160"/>
    </location>
</feature>
<evidence type="ECO:0000256" key="1">
    <source>
        <dbReference type="ARBA" id="ARBA00010914"/>
    </source>
</evidence>
<dbReference type="GO" id="GO:0046872">
    <property type="term" value="F:metal ion binding"/>
    <property type="evidence" value="ECO:0007669"/>
    <property type="project" value="UniProtKB-KW"/>
</dbReference>
<dbReference type="PROSITE" id="PS51085">
    <property type="entry name" value="2FE2S_FER_2"/>
    <property type="match status" value="1"/>
</dbReference>
<dbReference type="InterPro" id="IPR001041">
    <property type="entry name" value="2Fe-2S_ferredoxin-type"/>
</dbReference>